<dbReference type="EMBL" id="CATOUU010001183">
    <property type="protein sequence ID" value="CAI9978151.1"/>
    <property type="molecule type" value="Genomic_DNA"/>
</dbReference>
<dbReference type="AlphaFoldDB" id="A0AA86RHJ1"/>
<reference evidence="1" key="1">
    <citation type="submission" date="2023-06" db="EMBL/GenBank/DDBJ databases">
        <authorList>
            <person name="Kurt Z."/>
        </authorList>
    </citation>
    <scope>NUCLEOTIDE SEQUENCE</scope>
</reference>
<proteinExistence type="predicted"/>
<accession>A0AA86RHJ1</accession>
<dbReference type="Proteomes" id="UP001642409">
    <property type="component" value="Unassembled WGS sequence"/>
</dbReference>
<organism evidence="1">
    <name type="scientific">Hexamita inflata</name>
    <dbReference type="NCBI Taxonomy" id="28002"/>
    <lineage>
        <taxon>Eukaryota</taxon>
        <taxon>Metamonada</taxon>
        <taxon>Diplomonadida</taxon>
        <taxon>Hexamitidae</taxon>
        <taxon>Hexamitinae</taxon>
        <taxon>Hexamita</taxon>
    </lineage>
</organism>
<gene>
    <name evidence="2" type="ORF">HINF_LOCUS35456</name>
    <name evidence="1" type="ORF">HINF_LOCUS65796</name>
</gene>
<dbReference type="EMBL" id="CAXDID020000128">
    <property type="protein sequence ID" value="CAL6034447.1"/>
    <property type="molecule type" value="Genomic_DNA"/>
</dbReference>
<evidence type="ECO:0000313" key="1">
    <source>
        <dbReference type="EMBL" id="CAI9978151.1"/>
    </source>
</evidence>
<evidence type="ECO:0000313" key="3">
    <source>
        <dbReference type="Proteomes" id="UP001642409"/>
    </source>
</evidence>
<name>A0AA86RHJ1_9EUKA</name>
<reference evidence="2 3" key="2">
    <citation type="submission" date="2024-07" db="EMBL/GenBank/DDBJ databases">
        <authorList>
            <person name="Akdeniz Z."/>
        </authorList>
    </citation>
    <scope>NUCLEOTIDE SEQUENCE [LARGE SCALE GENOMIC DNA]</scope>
</reference>
<comment type="caution">
    <text evidence="1">The sequence shown here is derived from an EMBL/GenBank/DDBJ whole genome shotgun (WGS) entry which is preliminary data.</text>
</comment>
<sequence>MLIPDTQDSTQNGFHIPRTDLKCEAKKQRLGTGASEKNIHIQRNFISNKLKVKLNQRQSLKQIKSTHIQRDSCNCNRSEYNSLIYQLLLHQHLLGIYSMHCCLFEAWRGGLVG</sequence>
<keyword evidence="3" id="KW-1185">Reference proteome</keyword>
<evidence type="ECO:0000313" key="2">
    <source>
        <dbReference type="EMBL" id="CAL6034447.1"/>
    </source>
</evidence>
<protein>
    <submittedName>
        <fullName evidence="2">Hypothetical_protein</fullName>
    </submittedName>
</protein>